<reference evidence="2" key="1">
    <citation type="submission" date="2022-11" db="UniProtKB">
        <authorList>
            <consortium name="WormBaseParasite"/>
        </authorList>
    </citation>
    <scope>IDENTIFICATION</scope>
</reference>
<organism evidence="1 2">
    <name type="scientific">Romanomermis culicivorax</name>
    <name type="common">Nematode worm</name>
    <dbReference type="NCBI Taxonomy" id="13658"/>
    <lineage>
        <taxon>Eukaryota</taxon>
        <taxon>Metazoa</taxon>
        <taxon>Ecdysozoa</taxon>
        <taxon>Nematoda</taxon>
        <taxon>Enoplea</taxon>
        <taxon>Dorylaimia</taxon>
        <taxon>Mermithida</taxon>
        <taxon>Mermithoidea</taxon>
        <taxon>Mermithidae</taxon>
        <taxon>Romanomermis</taxon>
    </lineage>
</organism>
<proteinExistence type="predicted"/>
<protein>
    <submittedName>
        <fullName evidence="2">Uncharacterized protein</fullName>
    </submittedName>
</protein>
<name>A0A915HZ48_ROMCU</name>
<keyword evidence="1" id="KW-1185">Reference proteome</keyword>
<accession>A0A915HZ48</accession>
<dbReference type="AlphaFoldDB" id="A0A915HZ48"/>
<dbReference type="Proteomes" id="UP000887565">
    <property type="component" value="Unplaced"/>
</dbReference>
<evidence type="ECO:0000313" key="2">
    <source>
        <dbReference type="WBParaSite" id="nRc.2.0.1.t06713-RA"/>
    </source>
</evidence>
<evidence type="ECO:0000313" key="1">
    <source>
        <dbReference type="Proteomes" id="UP000887565"/>
    </source>
</evidence>
<dbReference type="WBParaSite" id="nRc.2.0.1.t06713-RA">
    <property type="protein sequence ID" value="nRc.2.0.1.t06713-RA"/>
    <property type="gene ID" value="nRc.2.0.1.g06713"/>
</dbReference>
<sequence>MSFKLTPRRYETLTEIFLVISAQKIPIARSKNVQNGKASRRAPQSGTEIETLAPITDDGLVAAATLSTTETTTIAKMKITADDHRTGVKIGV</sequence>